<dbReference type="SUPFAM" id="SSF49764">
    <property type="entry name" value="HSP20-like chaperones"/>
    <property type="match status" value="1"/>
</dbReference>
<feature type="region of interest" description="Disordered" evidence="4">
    <location>
        <begin position="56"/>
        <end position="135"/>
    </location>
</feature>
<organism evidence="7">
    <name type="scientific">Mytilinidion resinicola</name>
    <dbReference type="NCBI Taxonomy" id="574789"/>
    <lineage>
        <taxon>Eukaryota</taxon>
        <taxon>Fungi</taxon>
        <taxon>Dikarya</taxon>
        <taxon>Ascomycota</taxon>
        <taxon>Pezizomycotina</taxon>
        <taxon>Dothideomycetes</taxon>
        <taxon>Pleosporomycetidae</taxon>
        <taxon>Mytilinidiales</taxon>
        <taxon>Mytilinidiaceae</taxon>
        <taxon>Mytilinidion</taxon>
    </lineage>
</organism>
<feature type="domain" description="CS" evidence="5">
    <location>
        <begin position="208"/>
        <end position="297"/>
    </location>
</feature>
<evidence type="ECO:0000313" key="8">
    <source>
        <dbReference type="Proteomes" id="UP000504636"/>
    </source>
</evidence>
<dbReference type="PANTHER" id="PTHR46983">
    <property type="entry name" value="CYSTEINE AND HISTIDINE-RICH DOMAIN-CONTAINING PROTEIN 1"/>
    <property type="match status" value="1"/>
</dbReference>
<evidence type="ECO:0000256" key="2">
    <source>
        <dbReference type="ARBA" id="ARBA00022737"/>
    </source>
</evidence>
<dbReference type="PANTHER" id="PTHR46983:SF3">
    <property type="entry name" value="CHPADIPLOID STATE MAINTENANCE PROTEIN CHPA"/>
    <property type="match status" value="1"/>
</dbReference>
<dbReference type="RefSeq" id="XP_033575483.1">
    <property type="nucleotide sequence ID" value="XM_033720297.1"/>
</dbReference>
<keyword evidence="3" id="KW-0862">Zinc</keyword>
<feature type="domain" description="CHORD" evidence="6">
    <location>
        <begin position="135"/>
        <end position="194"/>
    </location>
</feature>
<evidence type="ECO:0000313" key="9">
    <source>
        <dbReference type="RefSeq" id="XP_033575483.1"/>
    </source>
</evidence>
<dbReference type="PROSITE" id="PS51203">
    <property type="entry name" value="CS"/>
    <property type="match status" value="1"/>
</dbReference>
<name>A0A6A6YIX8_9PEZI</name>
<dbReference type="InterPro" id="IPR007052">
    <property type="entry name" value="CS_dom"/>
</dbReference>
<dbReference type="AlphaFoldDB" id="A0A6A6YIX8"/>
<feature type="compositionally biased region" description="Low complexity" evidence="4">
    <location>
        <begin position="89"/>
        <end position="111"/>
    </location>
</feature>
<dbReference type="InterPro" id="IPR039790">
    <property type="entry name" value="CHRD1"/>
</dbReference>
<evidence type="ECO:0000259" key="6">
    <source>
        <dbReference type="PROSITE" id="PS51401"/>
    </source>
</evidence>
<evidence type="ECO:0000256" key="1">
    <source>
        <dbReference type="ARBA" id="ARBA00022723"/>
    </source>
</evidence>
<keyword evidence="1" id="KW-0479">Metal-binding</keyword>
<dbReference type="OrthoDB" id="1898560at2759"/>
<dbReference type="InterPro" id="IPR008978">
    <property type="entry name" value="HSP20-like_chaperone"/>
</dbReference>
<dbReference type="Gene3D" id="2.60.40.790">
    <property type="match status" value="1"/>
</dbReference>
<evidence type="ECO:0000256" key="4">
    <source>
        <dbReference type="SAM" id="MobiDB-lite"/>
    </source>
</evidence>
<reference evidence="7 9" key="1">
    <citation type="journal article" date="2020" name="Stud. Mycol.">
        <title>101 Dothideomycetes genomes: a test case for predicting lifestyles and emergence of pathogens.</title>
        <authorList>
            <person name="Haridas S."/>
            <person name="Albert R."/>
            <person name="Binder M."/>
            <person name="Bloem J."/>
            <person name="Labutti K."/>
            <person name="Salamov A."/>
            <person name="Andreopoulos B."/>
            <person name="Baker S."/>
            <person name="Barry K."/>
            <person name="Bills G."/>
            <person name="Bluhm B."/>
            <person name="Cannon C."/>
            <person name="Castanera R."/>
            <person name="Culley D."/>
            <person name="Daum C."/>
            <person name="Ezra D."/>
            <person name="Gonzalez J."/>
            <person name="Henrissat B."/>
            <person name="Kuo A."/>
            <person name="Liang C."/>
            <person name="Lipzen A."/>
            <person name="Lutzoni F."/>
            <person name="Magnuson J."/>
            <person name="Mondo S."/>
            <person name="Nolan M."/>
            <person name="Ohm R."/>
            <person name="Pangilinan J."/>
            <person name="Park H.-J."/>
            <person name="Ramirez L."/>
            <person name="Alfaro M."/>
            <person name="Sun H."/>
            <person name="Tritt A."/>
            <person name="Yoshinaga Y."/>
            <person name="Zwiers L.-H."/>
            <person name="Turgeon B."/>
            <person name="Goodwin S."/>
            <person name="Spatafora J."/>
            <person name="Crous P."/>
            <person name="Grigoriev I."/>
        </authorList>
    </citation>
    <scope>NUCLEOTIDE SEQUENCE</scope>
    <source>
        <strain evidence="7 9">CBS 304.34</strain>
    </source>
</reference>
<dbReference type="Proteomes" id="UP000504636">
    <property type="component" value="Unplaced"/>
</dbReference>
<evidence type="ECO:0000313" key="7">
    <source>
        <dbReference type="EMBL" id="KAF2808519.1"/>
    </source>
</evidence>
<dbReference type="InterPro" id="IPR007051">
    <property type="entry name" value="CHORD_dom"/>
</dbReference>
<protein>
    <submittedName>
        <fullName evidence="7 9">Chord-domain-containing protein</fullName>
    </submittedName>
</protein>
<dbReference type="GO" id="GO:0046872">
    <property type="term" value="F:metal ion binding"/>
    <property type="evidence" value="ECO:0007669"/>
    <property type="project" value="UniProtKB-KW"/>
</dbReference>
<dbReference type="EMBL" id="MU003703">
    <property type="protein sequence ID" value="KAF2808519.1"/>
    <property type="molecule type" value="Genomic_DNA"/>
</dbReference>
<dbReference type="Gene3D" id="4.10.1130.20">
    <property type="match status" value="2"/>
</dbReference>
<evidence type="ECO:0000259" key="5">
    <source>
        <dbReference type="PROSITE" id="PS51203"/>
    </source>
</evidence>
<proteinExistence type="predicted"/>
<feature type="domain" description="CHORD" evidence="6">
    <location>
        <begin position="5"/>
        <end position="61"/>
    </location>
</feature>
<reference evidence="9" key="3">
    <citation type="submission" date="2025-04" db="UniProtKB">
        <authorList>
            <consortium name="RefSeq"/>
        </authorList>
    </citation>
    <scope>IDENTIFICATION</scope>
    <source>
        <strain evidence="9">CBS 304.34</strain>
    </source>
</reference>
<dbReference type="PROSITE" id="PS51401">
    <property type="entry name" value="CHORD"/>
    <property type="match status" value="2"/>
</dbReference>
<evidence type="ECO:0000256" key="3">
    <source>
        <dbReference type="ARBA" id="ARBA00022833"/>
    </source>
</evidence>
<reference evidence="9" key="2">
    <citation type="submission" date="2020-04" db="EMBL/GenBank/DDBJ databases">
        <authorList>
            <consortium name="NCBI Genome Project"/>
        </authorList>
    </citation>
    <scope>NUCLEOTIDE SEQUENCE</scope>
    <source>
        <strain evidence="9">CBS 304.34</strain>
    </source>
</reference>
<dbReference type="GeneID" id="54461190"/>
<dbReference type="Pfam" id="PF04968">
    <property type="entry name" value="CHORD"/>
    <property type="match status" value="2"/>
</dbReference>
<sequence length="315" mass="34565">MAKKCVHKGCGKVYSDESEECSYHPGPPEFHEGQKGWKCCKPRVLTFDEFLSIPPCTTGKHSDVDETLATEPASAAAPAPAEPAPPRVPVSMDSLSAALPQSAPQAAQARPSPSPAPLESEDDDPDTPIVTGQSCRRRGCDGKYSGNREGEQCVHHPGAAIFHEGSKGWSCCKRRVLEFDEFMKIEGCKTKDRHLFVGSKKKGGEEKLDTVRHDFYQTPSTVIASLYLKKIDKATSTVSFTSTNVELDLRTSDNKRYQTDMPFFGEINPETSTFKIMGTKLEMELKKANGNSWPVLKKDDPLTGEILQTGRAGRV</sequence>
<keyword evidence="2" id="KW-0677">Repeat</keyword>
<dbReference type="CDD" id="cd06466">
    <property type="entry name" value="p23_CS_SGT1_like"/>
    <property type="match status" value="1"/>
</dbReference>
<gene>
    <name evidence="7 9" type="ORF">BDZ99DRAFT_464384</name>
</gene>
<accession>A0A6A6YIX8</accession>
<keyword evidence="8" id="KW-1185">Reference proteome</keyword>
<dbReference type="Pfam" id="PF04969">
    <property type="entry name" value="CS"/>
    <property type="match status" value="1"/>
</dbReference>